<proteinExistence type="predicted"/>
<dbReference type="SUPFAM" id="SSF53335">
    <property type="entry name" value="S-adenosyl-L-methionine-dependent methyltransferases"/>
    <property type="match status" value="1"/>
</dbReference>
<evidence type="ECO:0000313" key="2">
    <source>
        <dbReference type="Proteomes" id="UP000078529"/>
    </source>
</evidence>
<dbReference type="AlphaFoldDB" id="A0A175RF09"/>
<dbReference type="PATRIC" id="fig|401562.4.peg.4967"/>
<evidence type="ECO:0008006" key="3">
    <source>
        <dbReference type="Google" id="ProtNLM"/>
    </source>
</evidence>
<dbReference type="GO" id="GO:0003676">
    <property type="term" value="F:nucleic acid binding"/>
    <property type="evidence" value="ECO:0007669"/>
    <property type="project" value="InterPro"/>
</dbReference>
<accession>A0A175RF09</accession>
<keyword evidence="2" id="KW-1185">Reference proteome</keyword>
<organism evidence="1 2">
    <name type="scientific">Aureimonas ureilytica</name>
    <dbReference type="NCBI Taxonomy" id="401562"/>
    <lineage>
        <taxon>Bacteria</taxon>
        <taxon>Pseudomonadati</taxon>
        <taxon>Pseudomonadota</taxon>
        <taxon>Alphaproteobacteria</taxon>
        <taxon>Hyphomicrobiales</taxon>
        <taxon>Aurantimonadaceae</taxon>
        <taxon>Aureimonas</taxon>
    </lineage>
</organism>
<name>A0A175RF09_9HYPH</name>
<dbReference type="RefSeq" id="WP_058602539.1">
    <property type="nucleotide sequence ID" value="NZ_LDQA01000091.1"/>
</dbReference>
<reference evidence="1 2" key="1">
    <citation type="journal article" date="2016" name="Front. Microbiol.">
        <title>Genomic Resource of Rice Seed Associated Bacteria.</title>
        <authorList>
            <person name="Midha S."/>
            <person name="Bansal K."/>
            <person name="Sharma S."/>
            <person name="Kumar N."/>
            <person name="Patil P.P."/>
            <person name="Chaudhry V."/>
            <person name="Patil P.B."/>
        </authorList>
    </citation>
    <scope>NUCLEOTIDE SEQUENCE [LARGE SCALE GENOMIC DNA]</scope>
    <source>
        <strain evidence="1 2">NS365</strain>
    </source>
</reference>
<comment type="caution">
    <text evidence="1">The sequence shown here is derived from an EMBL/GenBank/DDBJ whole genome shotgun (WGS) entry which is preliminary data.</text>
</comment>
<protein>
    <recommendedName>
        <fullName evidence="3">Methyltransferase</fullName>
    </recommendedName>
</protein>
<evidence type="ECO:0000313" key="1">
    <source>
        <dbReference type="EMBL" id="KTR02068.1"/>
    </source>
</evidence>
<gene>
    <name evidence="1" type="ORF">NS365_22575</name>
</gene>
<dbReference type="InterPro" id="IPR002052">
    <property type="entry name" value="DNA_methylase_N6_adenine_CS"/>
</dbReference>
<dbReference type="GO" id="GO:0032259">
    <property type="term" value="P:methylation"/>
    <property type="evidence" value="ECO:0007669"/>
    <property type="project" value="InterPro"/>
</dbReference>
<dbReference type="Proteomes" id="UP000078529">
    <property type="component" value="Unassembled WGS sequence"/>
</dbReference>
<dbReference type="PROSITE" id="PS00092">
    <property type="entry name" value="N6_MTASE"/>
    <property type="match status" value="1"/>
</dbReference>
<dbReference type="InterPro" id="IPR029063">
    <property type="entry name" value="SAM-dependent_MTases_sf"/>
</dbReference>
<dbReference type="Gene3D" id="3.40.50.150">
    <property type="entry name" value="Vaccinia Virus protein VP39"/>
    <property type="match status" value="1"/>
</dbReference>
<dbReference type="EMBL" id="LDQA01000091">
    <property type="protein sequence ID" value="KTR02068.1"/>
    <property type="molecule type" value="Genomic_DNA"/>
</dbReference>
<sequence>MAGNRSLQNRSTAVMQRCHEAPDSLNYFPTPPWATRALCEWLESRTARLPFSSVWEPACGEGHMARPLGEYFQFVTTSDVHDYSQTFHDQGRVGDFLVTWDHSPKIQAQGVDWIITNPPFRLAQEFIETALGIARQGVAMLVRSAFLESRERYDGLFSKQPPTDILQFVERVPMHKGKISADATTATAYCWLVWYPSAYGSRQHDDAPRFRWLAPCRARLERPSDYPRAALAPTPLFDEAAL</sequence>
<dbReference type="GO" id="GO:0008168">
    <property type="term" value="F:methyltransferase activity"/>
    <property type="evidence" value="ECO:0007669"/>
    <property type="project" value="InterPro"/>
</dbReference>